<gene>
    <name evidence="1" type="ORF">L596_002569</name>
</gene>
<keyword evidence="2" id="KW-1185">Reference proteome</keyword>
<dbReference type="EMBL" id="CM016762">
    <property type="protein sequence ID" value="TMS35103.1"/>
    <property type="molecule type" value="Genomic_DNA"/>
</dbReference>
<reference evidence="1 2" key="2">
    <citation type="journal article" date="2019" name="G3 (Bethesda)">
        <title>Hybrid Assembly of the Genome of the Entomopathogenic Nematode Steinernema carpocapsae Identifies the X-Chromosome.</title>
        <authorList>
            <person name="Serra L."/>
            <person name="Macchietto M."/>
            <person name="Macias-Munoz A."/>
            <person name="McGill C.J."/>
            <person name="Rodriguez I.M."/>
            <person name="Rodriguez B."/>
            <person name="Murad R."/>
            <person name="Mortazavi A."/>
        </authorList>
    </citation>
    <scope>NUCLEOTIDE SEQUENCE [LARGE SCALE GENOMIC DNA]</scope>
    <source>
        <strain evidence="1 2">ALL</strain>
    </source>
</reference>
<comment type="caution">
    <text evidence="1">The sequence shown here is derived from an EMBL/GenBank/DDBJ whole genome shotgun (WGS) entry which is preliminary data.</text>
</comment>
<proteinExistence type="predicted"/>
<reference evidence="1 2" key="1">
    <citation type="journal article" date="2015" name="Genome Biol.">
        <title>Comparative genomics of Steinernema reveals deeply conserved gene regulatory networks.</title>
        <authorList>
            <person name="Dillman A.R."/>
            <person name="Macchietto M."/>
            <person name="Porter C.F."/>
            <person name="Rogers A."/>
            <person name="Williams B."/>
            <person name="Antoshechkin I."/>
            <person name="Lee M.M."/>
            <person name="Goodwin Z."/>
            <person name="Lu X."/>
            <person name="Lewis E.E."/>
            <person name="Goodrich-Blair H."/>
            <person name="Stock S.P."/>
            <person name="Adams B.J."/>
            <person name="Sternberg P.W."/>
            <person name="Mortazavi A."/>
        </authorList>
    </citation>
    <scope>NUCLEOTIDE SEQUENCE [LARGE SCALE GENOMIC DNA]</scope>
    <source>
        <strain evidence="1 2">ALL</strain>
    </source>
</reference>
<accession>A0A4V6I7R7</accession>
<evidence type="ECO:0000313" key="1">
    <source>
        <dbReference type="EMBL" id="TMS35103.1"/>
    </source>
</evidence>
<protein>
    <submittedName>
        <fullName evidence="1">Uncharacterized protein</fullName>
    </submittedName>
</protein>
<dbReference type="EMBL" id="AZBU02000001">
    <property type="protein sequence ID" value="TMS35103.1"/>
    <property type="molecule type" value="Genomic_DNA"/>
</dbReference>
<name>A0A4V6I7R7_STECR</name>
<dbReference type="AlphaFoldDB" id="A0A4V6I7R7"/>
<evidence type="ECO:0000313" key="2">
    <source>
        <dbReference type="Proteomes" id="UP000298663"/>
    </source>
</evidence>
<organism evidence="1 2">
    <name type="scientific">Steinernema carpocapsae</name>
    <name type="common">Entomopathogenic nematode</name>
    <dbReference type="NCBI Taxonomy" id="34508"/>
    <lineage>
        <taxon>Eukaryota</taxon>
        <taxon>Metazoa</taxon>
        <taxon>Ecdysozoa</taxon>
        <taxon>Nematoda</taxon>
        <taxon>Chromadorea</taxon>
        <taxon>Rhabditida</taxon>
        <taxon>Tylenchina</taxon>
        <taxon>Panagrolaimomorpha</taxon>
        <taxon>Strongyloidoidea</taxon>
        <taxon>Steinernematidae</taxon>
        <taxon>Steinernema</taxon>
    </lineage>
</organism>
<dbReference type="Proteomes" id="UP000298663">
    <property type="component" value="Chromosome X"/>
</dbReference>
<sequence length="66" mass="7400">MSCRTFLTSTIGFDVEAKEPEEPGKNYGGLCSNSGTFKCSLRKSLFRSVRNIKRSASMVEWVPVEH</sequence>